<protein>
    <submittedName>
        <fullName evidence="2">Uncharacterized protein</fullName>
    </submittedName>
</protein>
<evidence type="ECO:0000313" key="2">
    <source>
        <dbReference type="EMBL" id="AYL94254.1"/>
    </source>
</evidence>
<accession>A0A494VJ33</accession>
<dbReference type="EMBL" id="CP032869">
    <property type="protein sequence ID" value="AYL94254.1"/>
    <property type="molecule type" value="Genomic_DNA"/>
</dbReference>
<reference evidence="2 3" key="1">
    <citation type="submission" date="2018-10" db="EMBL/GenBank/DDBJ databases">
        <title>Genome sequencing of Mucilaginibacter sp. HYN0043.</title>
        <authorList>
            <person name="Kim M."/>
            <person name="Yi H."/>
        </authorList>
    </citation>
    <scope>NUCLEOTIDE SEQUENCE [LARGE SCALE GENOMIC DNA]</scope>
    <source>
        <strain evidence="2 3">HYN0043</strain>
    </source>
</reference>
<organism evidence="2 3">
    <name type="scientific">Mucilaginibacter celer</name>
    <dbReference type="NCBI Taxonomy" id="2305508"/>
    <lineage>
        <taxon>Bacteria</taxon>
        <taxon>Pseudomonadati</taxon>
        <taxon>Bacteroidota</taxon>
        <taxon>Sphingobacteriia</taxon>
        <taxon>Sphingobacteriales</taxon>
        <taxon>Sphingobacteriaceae</taxon>
        <taxon>Mucilaginibacter</taxon>
    </lineage>
</organism>
<keyword evidence="1" id="KW-0812">Transmembrane</keyword>
<proteinExistence type="predicted"/>
<dbReference type="AlphaFoldDB" id="A0A494VJ33"/>
<sequence>MSNLQKFDDTISEFTKEVGKLKDVSLAYQKIKELTINYGQIAKQFDANSQELGEINALFARQHEKLNEHIADLIEVQKKGRQEFNKLFTEKIELIRKDNKSFYTDLESTVKIKLDDNKSQIKQLIEHERSRIKEIFELEFARNTQELKKLIQSQSEEQIRKLIAGQNVIKYSVWAVMGLISVVILLIILKIPA</sequence>
<dbReference type="OrthoDB" id="1492230at2"/>
<keyword evidence="3" id="KW-1185">Reference proteome</keyword>
<dbReference type="Proteomes" id="UP000270046">
    <property type="component" value="Chromosome"/>
</dbReference>
<evidence type="ECO:0000313" key="3">
    <source>
        <dbReference type="Proteomes" id="UP000270046"/>
    </source>
</evidence>
<gene>
    <name evidence="2" type="ORF">HYN43_002620</name>
</gene>
<feature type="transmembrane region" description="Helical" evidence="1">
    <location>
        <begin position="171"/>
        <end position="189"/>
    </location>
</feature>
<keyword evidence="1" id="KW-1133">Transmembrane helix</keyword>
<name>A0A494VJ33_9SPHI</name>
<keyword evidence="1" id="KW-0472">Membrane</keyword>
<dbReference type="KEGG" id="muh:HYN43_002620"/>
<evidence type="ECO:0000256" key="1">
    <source>
        <dbReference type="SAM" id="Phobius"/>
    </source>
</evidence>
<dbReference type="RefSeq" id="WP_119407974.1">
    <property type="nucleotide sequence ID" value="NZ_CP032869.1"/>
</dbReference>